<comment type="caution">
    <text evidence="2">The sequence shown here is derived from an EMBL/GenBank/DDBJ whole genome shotgun (WGS) entry which is preliminary data.</text>
</comment>
<dbReference type="Pfam" id="PF26188">
    <property type="entry name" value="RESC6"/>
    <property type="match status" value="1"/>
</dbReference>
<accession>A0AAD8LRR4</accession>
<dbReference type="AlphaFoldDB" id="A0AAD8LRR4"/>
<reference evidence="2" key="1">
    <citation type="submission" date="2023-08" db="EMBL/GenBank/DDBJ databases">
        <title>Draft sequence of the Babesia gibsoni genome.</title>
        <authorList>
            <person name="Yamagishi J.Y."/>
            <person name="Xuan X.X."/>
        </authorList>
    </citation>
    <scope>NUCLEOTIDE SEQUENCE</scope>
    <source>
        <strain evidence="2">Azabu</strain>
    </source>
</reference>
<evidence type="ECO:0000313" key="2">
    <source>
        <dbReference type="EMBL" id="KAK1443367.1"/>
    </source>
</evidence>
<feature type="domain" description="RNA-editing substrate-binding complex 6 protein" evidence="1">
    <location>
        <begin position="249"/>
        <end position="543"/>
    </location>
</feature>
<dbReference type="EMBL" id="JAVEPI010000002">
    <property type="protein sequence ID" value="KAK1443367.1"/>
    <property type="molecule type" value="Genomic_DNA"/>
</dbReference>
<evidence type="ECO:0000313" key="3">
    <source>
        <dbReference type="Proteomes" id="UP001230268"/>
    </source>
</evidence>
<dbReference type="Proteomes" id="UP001230268">
    <property type="component" value="Unassembled WGS sequence"/>
</dbReference>
<dbReference type="InterPro" id="IPR058917">
    <property type="entry name" value="RESC6_dom"/>
</dbReference>
<organism evidence="2 3">
    <name type="scientific">Babesia gibsoni</name>
    <dbReference type="NCBI Taxonomy" id="33632"/>
    <lineage>
        <taxon>Eukaryota</taxon>
        <taxon>Sar</taxon>
        <taxon>Alveolata</taxon>
        <taxon>Apicomplexa</taxon>
        <taxon>Aconoidasida</taxon>
        <taxon>Piroplasmida</taxon>
        <taxon>Babesiidae</taxon>
        <taxon>Babesia</taxon>
    </lineage>
</organism>
<protein>
    <recommendedName>
        <fullName evidence="1">RNA-editing substrate-binding complex 6 protein domain-containing protein</fullName>
    </recommendedName>
</protein>
<evidence type="ECO:0000259" key="1">
    <source>
        <dbReference type="Pfam" id="PF26188"/>
    </source>
</evidence>
<keyword evidence="3" id="KW-1185">Reference proteome</keyword>
<sequence>MLSPSSGRAPGLLTKSGVCRFGRNDLLSRSRIYTYITHRYGARYLTSVSGLPFGDLYRPSSSQDRAIQFQIADRVPFDMIDEWKERNEIDFRQRLSHMPEQFAEASQRYSTDQKDHLLASLLRHCTKNKLKRRNEVERSRFMASLTESTYDVMDRLLACECGILLKCFLKLEHRDYGLQRALIERMLQRGQVFSAHASVAALNTILLGMSDHPRSQWNIQREDTSRLRRRLLTQIQGNLDKFTMVTLAKLTNSISRTSLDVTGLLRSIKDRIFELHVESGDSYWSEEVVHFLANGFSRKGIYDKPLFDLLKDEILVSCPGYTIDTLVSLCNAYSKFGSAEDSNYIELFTRLADEILLKRRQLTNRHTCVLANAFAMCCINHEHLLEVLDDAFVFNIDCYDSRQIAMIIHAFSRLSYRSKNHLFIWQKCTENLQSYSWQGLTMIFHAYTKGEIRDPETDARFCNRFNYLFDLMEERDSSAMAQGLATMDLPQSTTYVSLVYSIVKGNIMQHNGLLSHLAKGCLSNMESYEADEIANLTLAFSRIYKHYKPQSADSDETTWKLSASVLEAINKRLNEPALKFSAFSIRALSTLGIHDEDVIAVLNALKHNKHSRRQQNEVPSAYVTA</sequence>
<gene>
    <name evidence="2" type="ORF">BgAZ_202430</name>
</gene>
<proteinExistence type="predicted"/>
<name>A0AAD8LRR4_BABGI</name>